<keyword evidence="2" id="KW-0472">Membrane</keyword>
<feature type="domain" description="SEA" evidence="4">
    <location>
        <begin position="1118"/>
        <end position="1237"/>
    </location>
</feature>
<feature type="region of interest" description="Disordered" evidence="1">
    <location>
        <begin position="464"/>
        <end position="501"/>
    </location>
</feature>
<dbReference type="Pfam" id="PF01390">
    <property type="entry name" value="SEA"/>
    <property type="match status" value="1"/>
</dbReference>
<organism evidence="5 6">
    <name type="scientific">Pyrocoelia pectoralis</name>
    <dbReference type="NCBI Taxonomy" id="417401"/>
    <lineage>
        <taxon>Eukaryota</taxon>
        <taxon>Metazoa</taxon>
        <taxon>Ecdysozoa</taxon>
        <taxon>Arthropoda</taxon>
        <taxon>Hexapoda</taxon>
        <taxon>Insecta</taxon>
        <taxon>Pterygota</taxon>
        <taxon>Neoptera</taxon>
        <taxon>Endopterygota</taxon>
        <taxon>Coleoptera</taxon>
        <taxon>Polyphaga</taxon>
        <taxon>Elateriformia</taxon>
        <taxon>Elateroidea</taxon>
        <taxon>Lampyridae</taxon>
        <taxon>Lampyrinae</taxon>
        <taxon>Pyrocoelia</taxon>
    </lineage>
</organism>
<evidence type="ECO:0000313" key="5">
    <source>
        <dbReference type="EMBL" id="KAK5649279.1"/>
    </source>
</evidence>
<feature type="region of interest" description="Disordered" evidence="1">
    <location>
        <begin position="962"/>
        <end position="1112"/>
    </location>
</feature>
<feature type="compositionally biased region" description="Polar residues" evidence="1">
    <location>
        <begin position="927"/>
        <end position="948"/>
    </location>
</feature>
<feature type="region of interest" description="Disordered" evidence="1">
    <location>
        <begin position="755"/>
        <end position="777"/>
    </location>
</feature>
<feature type="region of interest" description="Disordered" evidence="1">
    <location>
        <begin position="652"/>
        <end position="682"/>
    </location>
</feature>
<comment type="caution">
    <text evidence="5">The sequence shown here is derived from an EMBL/GenBank/DDBJ whole genome shotgun (WGS) entry which is preliminary data.</text>
</comment>
<feature type="region of interest" description="Disordered" evidence="1">
    <location>
        <begin position="89"/>
        <end position="141"/>
    </location>
</feature>
<accession>A0AAN7VTP1</accession>
<feature type="compositionally biased region" description="Polar residues" evidence="1">
    <location>
        <begin position="117"/>
        <end position="134"/>
    </location>
</feature>
<keyword evidence="2" id="KW-0812">Transmembrane</keyword>
<evidence type="ECO:0000256" key="3">
    <source>
        <dbReference type="SAM" id="SignalP"/>
    </source>
</evidence>
<dbReference type="PROSITE" id="PS50024">
    <property type="entry name" value="SEA"/>
    <property type="match status" value="1"/>
</dbReference>
<dbReference type="EMBL" id="JAVRBK010000001">
    <property type="protein sequence ID" value="KAK5649279.1"/>
    <property type="molecule type" value="Genomic_DNA"/>
</dbReference>
<feature type="region of interest" description="Disordered" evidence="1">
    <location>
        <begin position="531"/>
        <end position="575"/>
    </location>
</feature>
<feature type="region of interest" description="Disordered" evidence="1">
    <location>
        <begin position="45"/>
        <end position="72"/>
    </location>
</feature>
<dbReference type="Gene3D" id="3.30.70.960">
    <property type="entry name" value="SEA domain"/>
    <property type="match status" value="1"/>
</dbReference>
<protein>
    <recommendedName>
        <fullName evidence="4">SEA domain-containing protein</fullName>
    </recommendedName>
</protein>
<dbReference type="Proteomes" id="UP001329430">
    <property type="component" value="Chromosome 1"/>
</dbReference>
<feature type="compositionally biased region" description="Basic and acidic residues" evidence="1">
    <location>
        <begin position="531"/>
        <end position="540"/>
    </location>
</feature>
<feature type="compositionally biased region" description="Low complexity" evidence="1">
    <location>
        <begin position="1085"/>
        <end position="1112"/>
    </location>
</feature>
<feature type="compositionally biased region" description="Low complexity" evidence="1">
    <location>
        <begin position="980"/>
        <end position="1005"/>
    </location>
</feature>
<feature type="compositionally biased region" description="Polar residues" evidence="1">
    <location>
        <begin position="464"/>
        <end position="491"/>
    </location>
</feature>
<feature type="compositionally biased region" description="Polar residues" evidence="1">
    <location>
        <begin position="564"/>
        <end position="573"/>
    </location>
</feature>
<evidence type="ECO:0000259" key="4">
    <source>
        <dbReference type="PROSITE" id="PS50024"/>
    </source>
</evidence>
<dbReference type="SUPFAM" id="SSF82671">
    <property type="entry name" value="SEA domain"/>
    <property type="match status" value="1"/>
</dbReference>
<evidence type="ECO:0000313" key="6">
    <source>
        <dbReference type="Proteomes" id="UP001329430"/>
    </source>
</evidence>
<keyword evidence="2" id="KW-1133">Transmembrane helix</keyword>
<feature type="transmembrane region" description="Helical" evidence="2">
    <location>
        <begin position="1277"/>
        <end position="1301"/>
    </location>
</feature>
<feature type="chain" id="PRO_5042853666" description="SEA domain-containing protein" evidence="3">
    <location>
        <begin position="24"/>
        <end position="1411"/>
    </location>
</feature>
<feature type="region of interest" description="Disordered" evidence="1">
    <location>
        <begin position="925"/>
        <end position="948"/>
    </location>
</feature>
<feature type="signal peptide" evidence="3">
    <location>
        <begin position="1"/>
        <end position="23"/>
    </location>
</feature>
<evidence type="ECO:0000256" key="1">
    <source>
        <dbReference type="SAM" id="MobiDB-lite"/>
    </source>
</evidence>
<feature type="compositionally biased region" description="Low complexity" evidence="1">
    <location>
        <begin position="548"/>
        <end position="563"/>
    </location>
</feature>
<reference evidence="5 6" key="1">
    <citation type="journal article" date="2024" name="Insects">
        <title>An Improved Chromosome-Level Genome Assembly of the Firefly Pyrocoelia pectoralis.</title>
        <authorList>
            <person name="Fu X."/>
            <person name="Meyer-Rochow V.B."/>
            <person name="Ballantyne L."/>
            <person name="Zhu X."/>
        </authorList>
    </citation>
    <scope>NUCLEOTIDE SEQUENCE [LARGE SCALE GENOMIC DNA]</scope>
    <source>
        <strain evidence="5">XCY_ONT2</strain>
    </source>
</reference>
<dbReference type="InterPro" id="IPR000082">
    <property type="entry name" value="SEA_dom"/>
</dbReference>
<feature type="compositionally biased region" description="Low complexity" evidence="1">
    <location>
        <begin position="96"/>
        <end position="112"/>
    </location>
</feature>
<keyword evidence="3" id="KW-0732">Signal</keyword>
<evidence type="ECO:0000256" key="2">
    <source>
        <dbReference type="SAM" id="Phobius"/>
    </source>
</evidence>
<feature type="compositionally biased region" description="Polar residues" evidence="1">
    <location>
        <begin position="1053"/>
        <end position="1070"/>
    </location>
</feature>
<gene>
    <name evidence="5" type="ORF">RI129_000308</name>
</gene>
<name>A0AAN7VTP1_9COLE</name>
<sequence>MVYCHRIFFIFSVLIHRWLIITAEENYFLGTPRFTQTYQPTQQEFNTPFRKKPQDFRSGSFIPNSDLETSDLPTHLQRRLPQYQFSSFENPDESSKFQFQSQSSRSPNSPAPFAQHISPSTHRPSYSHLFSRTSHNHDPSQTETFLGEITIQSPAELPIEFKNRNIGGFQPSVHFPVQQVAKPNNTNIQNSNGVIDQHLDSTPTNHYTGNARANFLNHRTRIVAPETGHRPEVNDYFVNSNGDVFVTTKRPEYFGEYVSTQPTNQHNEASSASTQDTRTIENTFNLDSLLEEPVDKSEPSSNKDNVEVIKAVTLSPDKFYLPGINATKVALSVSDDYTSTDDSEDYDYDTTAVYDDETTTTISTDSEEATESTELNTVDSNKKGNAIVQESGYEVLTMKPATMVKDDNFKKFVDSSVIDNPSDPPIPRVKDLEDTIISVVTTKSIVNNTVIAALPSNQSVTEQISATSPSIDTNENSTTDSHLQVQLSSPRQVPGEEEVSTEGWVVVASVQTSRSVSGARYLPFPVVEQHERTKLLNEREKEEEETAAPETTTTETESTTITSGDKQNTSTESLTDKLDRVQSDLSLSFLTGSFNNEASNIAVITEGQLDKSDETTMFDGPSGGNVTTRPSSQSQGAPPVVIRKFSPLARPTTTARNRIGFKPRSQSRKVNSPVDIDKPQSDQPVKLYIPDIKLKNGTTGRSSGISNQNQIIVQDVNQPKEAELSQKSLEHLLHKIKFKETSALLPPDYYEKISSNKSEHTKKTKPADVASLLPPGYNLPSKQSSTTTSSIIFDNIKQVDVSALLPPGYTIKSVQNDTLPKPNQNSSKIAQNKTDPFANLFKKAKQDNISAFLPPGYKSPIEEEPKPKNSSIDNILKKSVVDISAFLPPGFKPPKSTTTKTPLSIFENAKLDDVSAFLPPGFKLPIENSSKDNTSVQQNTTSTKSKSISDLFENANQDDISAYLPPGFKSSRFGQSKPPSTATELSTATSTTTTEKMKETTTSASGFKLVFPSRPGGVHRKNSKPSASRPGSDDQGPPPANTPPAIHKGWPTRATTEFTGWPTPSTTPLSIEQLLARARAAAGVTPSTTSETTMSSTTSTTTTSTTTARPTTPGLCQSECDLVGTIKLIGGAKWVPELLDRNTKEWQILANEVQYQLEDIYSKSDVLSKWYKKIRIDGFTKGSVLVDYVVELNNVSREISTTDLKTLFNDALQNALSKSGTNREPKASDLRSSISESEKLSLGNFMVDPTYTDFVVLPKQILPTVGYAEDNVLLPQWAIAIIVIGLASLLFVIIFGVTVIVNKQKNAKKKQPSTLTEEMLNELNKNHMGGIDNYGADDLYNMEDVWNDKPYETKLPKKRSAGSLHDNSMPNIYDSWRSEWNGYYYNTYYGNHPGSSHSGYGRRRSDYDTNF</sequence>
<proteinExistence type="predicted"/>
<dbReference type="InterPro" id="IPR036364">
    <property type="entry name" value="SEA_dom_sf"/>
</dbReference>
<keyword evidence="6" id="KW-1185">Reference proteome</keyword>